<gene>
    <name evidence="4" type="primary">rsmD</name>
    <name evidence="4" type="ORF">J0M35_03500</name>
</gene>
<dbReference type="AlphaFoldDB" id="A0A8J7PG12"/>
<dbReference type="InterPro" id="IPR029063">
    <property type="entry name" value="SAM-dependent_MTases_sf"/>
</dbReference>
<evidence type="ECO:0000313" key="4">
    <source>
        <dbReference type="EMBL" id="MBN8659403.1"/>
    </source>
</evidence>
<proteinExistence type="predicted"/>
<dbReference type="Gene3D" id="3.40.50.150">
    <property type="entry name" value="Vaccinia Virus protein VP39"/>
    <property type="match status" value="1"/>
</dbReference>
<comment type="caution">
    <text evidence="4">The sequence shown here is derived from an EMBL/GenBank/DDBJ whole genome shotgun (WGS) entry which is preliminary data.</text>
</comment>
<dbReference type="InterPro" id="IPR002052">
    <property type="entry name" value="DNA_methylase_N6_adenine_CS"/>
</dbReference>
<sequence>MRITAGELRGRSVTCPSGPQVRPTSAKVRQAFFNILGDRLRHSRFLDLFAGSGLMGFEALSRGAGHVTFVDKDRSCASAIKQSARQFKLEADSYEIISADFEKALSFFSRQGTSFDIIFVDPPYKLHLGGKIVQIVQTGRLLSNRGLLVVEHLPNELLDKIEVESYPQDSKLVPIDQRRYGSTSLTIFANALTVEE</sequence>
<dbReference type="Proteomes" id="UP000664277">
    <property type="component" value="Unassembled WGS sequence"/>
</dbReference>
<dbReference type="PIRSF" id="PIRSF004553">
    <property type="entry name" value="CHP00095"/>
    <property type="match status" value="1"/>
</dbReference>
<dbReference type="PANTHER" id="PTHR43542">
    <property type="entry name" value="METHYLTRANSFERASE"/>
    <property type="match status" value="1"/>
</dbReference>
<evidence type="ECO:0000256" key="3">
    <source>
        <dbReference type="SAM" id="MobiDB-lite"/>
    </source>
</evidence>
<dbReference type="EC" id="2.1.1.171" evidence="4"/>
<dbReference type="PROSITE" id="PS00092">
    <property type="entry name" value="N6_MTASE"/>
    <property type="match status" value="1"/>
</dbReference>
<dbReference type="SUPFAM" id="SSF53335">
    <property type="entry name" value="S-adenosyl-L-methionine-dependent methyltransferases"/>
    <property type="match status" value="1"/>
</dbReference>
<name>A0A8J7PG12_9BACT</name>
<feature type="region of interest" description="Disordered" evidence="3">
    <location>
        <begin position="1"/>
        <end position="22"/>
    </location>
</feature>
<dbReference type="GO" id="GO:0003676">
    <property type="term" value="F:nucleic acid binding"/>
    <property type="evidence" value="ECO:0007669"/>
    <property type="project" value="InterPro"/>
</dbReference>
<dbReference type="GO" id="GO:0052913">
    <property type="term" value="F:16S rRNA (guanine(966)-N(2))-methyltransferase activity"/>
    <property type="evidence" value="ECO:0007669"/>
    <property type="project" value="UniProtKB-EC"/>
</dbReference>
<dbReference type="Pfam" id="PF03602">
    <property type="entry name" value="Cons_hypoth95"/>
    <property type="match status" value="1"/>
</dbReference>
<dbReference type="NCBIfam" id="TIGR00095">
    <property type="entry name" value="16S rRNA (guanine(966)-N(2))-methyltransferase RsmD"/>
    <property type="match status" value="1"/>
</dbReference>
<protein>
    <submittedName>
        <fullName evidence="4">16S rRNA (Guanine(966)-N(2))-methyltransferase RsmD</fullName>
        <ecNumber evidence="4">2.1.1.171</ecNumber>
    </submittedName>
</protein>
<keyword evidence="1 4" id="KW-0489">Methyltransferase</keyword>
<reference evidence="4" key="1">
    <citation type="submission" date="2021-02" db="EMBL/GenBank/DDBJ databases">
        <title>Genome-Resolved Metagenomics of a Microbial Community Performing Photosynthetic Biological Nutrient Removal.</title>
        <authorList>
            <person name="Mcdaniel E.A."/>
        </authorList>
    </citation>
    <scope>NUCLEOTIDE SEQUENCE</scope>
    <source>
        <strain evidence="4">UWPOB_OBS1</strain>
    </source>
</reference>
<dbReference type="InterPro" id="IPR004398">
    <property type="entry name" value="RNA_MeTrfase_RsmD"/>
</dbReference>
<evidence type="ECO:0000256" key="2">
    <source>
        <dbReference type="ARBA" id="ARBA00022679"/>
    </source>
</evidence>
<keyword evidence="2 4" id="KW-0808">Transferase</keyword>
<dbReference type="CDD" id="cd02440">
    <property type="entry name" value="AdoMet_MTases"/>
    <property type="match status" value="1"/>
</dbReference>
<evidence type="ECO:0000256" key="1">
    <source>
        <dbReference type="ARBA" id="ARBA00022603"/>
    </source>
</evidence>
<accession>A0A8J7PG12</accession>
<dbReference type="PANTHER" id="PTHR43542:SF1">
    <property type="entry name" value="METHYLTRANSFERASE"/>
    <property type="match status" value="1"/>
</dbReference>
<dbReference type="EMBL" id="JAFLCK010000003">
    <property type="protein sequence ID" value="MBN8659403.1"/>
    <property type="molecule type" value="Genomic_DNA"/>
</dbReference>
<evidence type="ECO:0000313" key="5">
    <source>
        <dbReference type="Proteomes" id="UP000664277"/>
    </source>
</evidence>
<organism evidence="4 5">
    <name type="scientific">Candidatus Obscuribacter phosphatis</name>
    <dbReference type="NCBI Taxonomy" id="1906157"/>
    <lineage>
        <taxon>Bacteria</taxon>
        <taxon>Bacillati</taxon>
        <taxon>Candidatus Melainabacteria</taxon>
        <taxon>Candidatus Obscuribacterales</taxon>
        <taxon>Candidatus Obscuribacteraceae</taxon>
        <taxon>Candidatus Obscuribacter</taxon>
    </lineage>
</organism>